<gene>
    <name evidence="2" type="ORF">HJG54_08070</name>
</gene>
<dbReference type="RefSeq" id="WP_316434356.1">
    <property type="nucleotide sequence ID" value="NZ_CP053586.1"/>
</dbReference>
<evidence type="ECO:0000256" key="1">
    <source>
        <dbReference type="SAM" id="MobiDB-lite"/>
    </source>
</evidence>
<reference evidence="2" key="1">
    <citation type="submission" date="2020-05" db="EMBL/GenBank/DDBJ databases">
        <authorList>
            <person name="Zhu T."/>
            <person name="Keshari N."/>
            <person name="Lu X."/>
        </authorList>
    </citation>
    <scope>NUCLEOTIDE SEQUENCE</scope>
    <source>
        <strain evidence="2">NK1-12</strain>
    </source>
</reference>
<accession>A0AA97AF59</accession>
<sequence length="344" mass="37572">MNQEVIQDFLNVPGIVGVALIDGAAPPYFHGFDAGLDSSQQHTIAQSIQQVLETTPEGFNSFEFQFHLHRVYLHKLNQGITLLVITGIDLPSLTYTQAVRRLLLELQIGQNQQLVSEFRALATSSIVTLPIPATPSSYPLVPSGDSTFPEAIDPPKSLANPGGAVPSVPAVPAVPEGEHTPSTPPELALPRTTDSPEFLERAAALPDLPSSSAQDGLQAASLQSVSLQSASLKDVLAAMNALSQLTSQYLGTLVVVNYWKTTRPTVDWLNHFQIERSAQITFSVQAPSERLPLLTREQHRQIQAWVAAFIERCSKVIRDFAKIVRQSLDEQQNALLFVPFDSPR</sequence>
<proteinExistence type="predicted"/>
<organism evidence="2">
    <name type="scientific">Leptolyngbya sp. NK1-12</name>
    <dbReference type="NCBI Taxonomy" id="2547451"/>
    <lineage>
        <taxon>Bacteria</taxon>
        <taxon>Bacillati</taxon>
        <taxon>Cyanobacteriota</taxon>
        <taxon>Cyanophyceae</taxon>
        <taxon>Leptolyngbyales</taxon>
        <taxon>Leptolyngbyaceae</taxon>
        <taxon>Leptolyngbya group</taxon>
        <taxon>Leptolyngbya</taxon>
    </lineage>
</organism>
<feature type="region of interest" description="Disordered" evidence="1">
    <location>
        <begin position="152"/>
        <end position="192"/>
    </location>
</feature>
<feature type="compositionally biased region" description="Low complexity" evidence="1">
    <location>
        <begin position="159"/>
        <end position="175"/>
    </location>
</feature>
<dbReference type="AlphaFoldDB" id="A0AA97AF59"/>
<evidence type="ECO:0008006" key="3">
    <source>
        <dbReference type="Google" id="ProtNLM"/>
    </source>
</evidence>
<evidence type="ECO:0000313" key="2">
    <source>
        <dbReference type="EMBL" id="WNZ22815.1"/>
    </source>
</evidence>
<dbReference type="EMBL" id="CP053586">
    <property type="protein sequence ID" value="WNZ22815.1"/>
    <property type="molecule type" value="Genomic_DNA"/>
</dbReference>
<name>A0AA97AF59_9CYAN</name>
<protein>
    <recommendedName>
        <fullName evidence="3">Roadblock/LC7 domain-containing protein</fullName>
    </recommendedName>
</protein>